<dbReference type="Pfam" id="PF00480">
    <property type="entry name" value="ROK"/>
    <property type="match status" value="2"/>
</dbReference>
<dbReference type="InterPro" id="IPR000600">
    <property type="entry name" value="ROK"/>
</dbReference>
<reference evidence="3" key="2">
    <citation type="submission" date="2016-01" db="EMBL/GenBank/DDBJ databases">
        <title>First complete genome sequence of a species in the genus Microterricola, an extremophilic cold active enzyme producing strain ERGS5:02 isolated from Sikkim Himalaya.</title>
        <authorList>
            <person name="Kumar R."/>
            <person name="Singh D."/>
            <person name="Swarnkar M.K."/>
        </authorList>
    </citation>
    <scope>NUCLEOTIDE SEQUENCE [LARGE SCALE GENOMIC DNA]</scope>
    <source>
        <strain evidence="3">ERGS5:02</strain>
    </source>
</reference>
<protein>
    <recommendedName>
        <fullName evidence="4">Sugar kinase of the NBD/HSP70 family, may contain an N-terminal HTH domain</fullName>
    </recommendedName>
</protein>
<sequence>MRIGVDIGGTKTAAIAVADDGSFGEPLRRATGFGAREVLDSAEASVRALAARAGLDVSAFTSIGVGIPGAVDNANGIVSHAVNLGVSELALGRELGERIGVPVRVENDVKAAALGAHRLTTDTLATASLEADRPALDRPTADGVGAASGNPVGGSMAYLNLGTGLAAGIVQQGVLLRGATGTAGEIGHLPIDPAGVLCGCGQVGCLETVASGSAITRMWPSRAEYPALELFELAAAGDARALAVQRTFFEGVAAGVRTLVLTVDVDRVVIGGGLSALGDPLLRGVRGVLADWSSSSPFLASLALSERVRLIPIGFPAAAFGAALVGVK</sequence>
<organism evidence="2 3">
    <name type="scientific">Microterricola viridarii</name>
    <dbReference type="NCBI Taxonomy" id="412690"/>
    <lineage>
        <taxon>Bacteria</taxon>
        <taxon>Bacillati</taxon>
        <taxon>Actinomycetota</taxon>
        <taxon>Actinomycetes</taxon>
        <taxon>Micrococcales</taxon>
        <taxon>Microbacteriaceae</taxon>
        <taxon>Microterricola</taxon>
    </lineage>
</organism>
<keyword evidence="3" id="KW-1185">Reference proteome</keyword>
<evidence type="ECO:0000313" key="2">
    <source>
        <dbReference type="EMBL" id="AMB57755.1"/>
    </source>
</evidence>
<reference evidence="2 3" key="1">
    <citation type="journal article" date="2016" name="J. Biotechnol.">
        <title>First complete genome sequence of a species in the genus Microterricola, an extremophilic cold active enzyme producing bacterial strain ERGS5:02 isolated from Sikkim Himalaya.</title>
        <authorList>
            <person name="Himanshu"/>
            <person name="Swarnkar M.K."/>
            <person name="Singh D."/>
            <person name="Kumar R."/>
        </authorList>
    </citation>
    <scope>NUCLEOTIDE SEQUENCE [LARGE SCALE GENOMIC DNA]</scope>
    <source>
        <strain evidence="2 3">ERGS5:02</strain>
    </source>
</reference>
<dbReference type="RefSeq" id="WP_067225789.1">
    <property type="nucleotide sequence ID" value="NZ_CP014145.1"/>
</dbReference>
<dbReference type="AlphaFoldDB" id="A0A120I076"/>
<evidence type="ECO:0000256" key="1">
    <source>
        <dbReference type="ARBA" id="ARBA00006479"/>
    </source>
</evidence>
<dbReference type="KEGG" id="mvd:AWU67_01505"/>
<dbReference type="Gene3D" id="3.30.420.40">
    <property type="match status" value="2"/>
</dbReference>
<dbReference type="SUPFAM" id="SSF53067">
    <property type="entry name" value="Actin-like ATPase domain"/>
    <property type="match status" value="1"/>
</dbReference>
<evidence type="ECO:0008006" key="4">
    <source>
        <dbReference type="Google" id="ProtNLM"/>
    </source>
</evidence>
<dbReference type="InterPro" id="IPR043129">
    <property type="entry name" value="ATPase_NBD"/>
</dbReference>
<dbReference type="PANTHER" id="PTHR18964">
    <property type="entry name" value="ROK (REPRESSOR, ORF, KINASE) FAMILY"/>
    <property type="match status" value="1"/>
</dbReference>
<accession>A0A120I076</accession>
<proteinExistence type="inferred from homology"/>
<dbReference type="EMBL" id="CP014145">
    <property type="protein sequence ID" value="AMB57755.1"/>
    <property type="molecule type" value="Genomic_DNA"/>
</dbReference>
<dbReference type="Proteomes" id="UP000058305">
    <property type="component" value="Chromosome"/>
</dbReference>
<name>A0A120I076_9MICO</name>
<gene>
    <name evidence="2" type="ORF">AWU67_01505</name>
</gene>
<comment type="similarity">
    <text evidence="1">Belongs to the ROK (NagC/XylR) family.</text>
</comment>
<dbReference type="PANTHER" id="PTHR18964:SF149">
    <property type="entry name" value="BIFUNCTIONAL UDP-N-ACETYLGLUCOSAMINE 2-EPIMERASE_N-ACETYLMANNOSAMINE KINASE"/>
    <property type="match status" value="1"/>
</dbReference>
<evidence type="ECO:0000313" key="3">
    <source>
        <dbReference type="Proteomes" id="UP000058305"/>
    </source>
</evidence>
<dbReference type="OrthoDB" id="8772678at2"/>